<evidence type="ECO:0000313" key="2">
    <source>
        <dbReference type="EMBL" id="QDS67801.1"/>
    </source>
</evidence>
<evidence type="ECO:0000313" key="3">
    <source>
        <dbReference type="Proteomes" id="UP000316270"/>
    </source>
</evidence>
<dbReference type="Proteomes" id="UP000316270">
    <property type="component" value="Chromosome 1"/>
</dbReference>
<dbReference type="EMBL" id="CP042185">
    <property type="protein sequence ID" value="QDS67801.1"/>
    <property type="molecule type" value="Genomic_DNA"/>
</dbReference>
<feature type="region of interest" description="Disordered" evidence="1">
    <location>
        <begin position="240"/>
        <end position="279"/>
    </location>
</feature>
<feature type="compositionally biased region" description="Polar residues" evidence="1">
    <location>
        <begin position="240"/>
        <end position="257"/>
    </location>
</feature>
<dbReference type="OrthoDB" id="3677625at2759"/>
<gene>
    <name evidence="2" type="ORF">FKW77_006922</name>
</gene>
<name>A0A517KWP2_9PEZI</name>
<accession>A0A517KWP2</accession>
<feature type="region of interest" description="Disordered" evidence="1">
    <location>
        <begin position="312"/>
        <end position="362"/>
    </location>
</feature>
<sequence length="466" mass="51382">MEYRAGDAKIDANYPIARKLVETFPEKAIELIVSTCEYHEISKSLAVAGHARSLNAPIVNARNQYSALEAPFRPSSSSSASSHHSGAPKPSPVTSRYPRSRANTTSAVLPPSPAPTSSTGQSSNRPEYINVPIGGNKECQLSMRNSPLQHSVIRESVVDRQLKGYYEVEENPNGPFCSPIPGAQNAVLNSFIDLTWRRAHSYKTHMARVYLVQEDIDFDILLGEADSGEALTATMGAQSRGQHGTTIAGQPEISSPHPQRPFNSHMRPPAPDPPFPAASFHRSSIIEESPNHTPMSAIYQGLNHVQSFTTPNVHLSHQDPQDLPFHARSRPLSGDMSHMRGPPTSDHDPPLSQVHEQGSDPEELRVECTWDKICSTVKLDLNAPAENFLPTIDKKFKRYKKVLGRDDTHSLRFTAEKGAEGGYALSLEESDLVDDWVSAMDWVRDNKRTKAPHIFVVVECDEFDGG</sequence>
<evidence type="ECO:0000256" key="1">
    <source>
        <dbReference type="SAM" id="MobiDB-lite"/>
    </source>
</evidence>
<organism evidence="2 3">
    <name type="scientific">Venturia effusa</name>
    <dbReference type="NCBI Taxonomy" id="50376"/>
    <lineage>
        <taxon>Eukaryota</taxon>
        <taxon>Fungi</taxon>
        <taxon>Dikarya</taxon>
        <taxon>Ascomycota</taxon>
        <taxon>Pezizomycotina</taxon>
        <taxon>Dothideomycetes</taxon>
        <taxon>Pleosporomycetidae</taxon>
        <taxon>Venturiales</taxon>
        <taxon>Venturiaceae</taxon>
        <taxon>Venturia</taxon>
    </lineage>
</organism>
<proteinExistence type="predicted"/>
<protein>
    <submittedName>
        <fullName evidence="2">Uncharacterized protein</fullName>
    </submittedName>
</protein>
<feature type="compositionally biased region" description="Polar residues" evidence="1">
    <location>
        <begin position="115"/>
        <end position="125"/>
    </location>
</feature>
<keyword evidence="3" id="KW-1185">Reference proteome</keyword>
<feature type="region of interest" description="Disordered" evidence="1">
    <location>
        <begin position="70"/>
        <end position="133"/>
    </location>
</feature>
<dbReference type="AlphaFoldDB" id="A0A517KWP2"/>
<feature type="compositionally biased region" description="Low complexity" evidence="1">
    <location>
        <begin position="74"/>
        <end position="88"/>
    </location>
</feature>
<reference evidence="2 3" key="1">
    <citation type="submission" date="2019-07" db="EMBL/GenBank/DDBJ databases">
        <title>Finished genome of Venturia effusa.</title>
        <authorList>
            <person name="Young C.A."/>
            <person name="Cox M.P."/>
            <person name="Ganley A.R.D."/>
            <person name="David W.J."/>
        </authorList>
    </citation>
    <scope>NUCLEOTIDE SEQUENCE [LARGE SCALE GENOMIC DNA]</scope>
    <source>
        <strain evidence="3">albino</strain>
    </source>
</reference>